<keyword evidence="1" id="KW-0808">Transferase</keyword>
<proteinExistence type="predicted"/>
<keyword evidence="5" id="KW-0833">Ubl conjugation pathway</keyword>
<keyword evidence="2" id="KW-0479">Metal-binding</keyword>
<evidence type="ECO:0000256" key="6">
    <source>
        <dbReference type="ARBA" id="ARBA00022833"/>
    </source>
</evidence>
<dbReference type="GO" id="GO:0004842">
    <property type="term" value="F:ubiquitin-protein transferase activity"/>
    <property type="evidence" value="ECO:0007669"/>
    <property type="project" value="InterPro"/>
</dbReference>
<dbReference type="AlphaFoldDB" id="A0A0D2EFY5"/>
<feature type="region of interest" description="Disordered" evidence="7">
    <location>
        <begin position="432"/>
        <end position="461"/>
    </location>
</feature>
<dbReference type="Gene3D" id="1.20.120.1750">
    <property type="match status" value="1"/>
</dbReference>
<accession>A0A0D2EFY5</accession>
<dbReference type="GO" id="GO:0016567">
    <property type="term" value="P:protein ubiquitination"/>
    <property type="evidence" value="ECO:0007669"/>
    <property type="project" value="InterPro"/>
</dbReference>
<keyword evidence="10" id="KW-1185">Reference proteome</keyword>
<dbReference type="GO" id="GO:0008270">
    <property type="term" value="F:zinc ion binding"/>
    <property type="evidence" value="ECO:0007669"/>
    <property type="project" value="UniProtKB-KW"/>
</dbReference>
<evidence type="ECO:0000313" key="9">
    <source>
        <dbReference type="EMBL" id="KIW73277.1"/>
    </source>
</evidence>
<dbReference type="InterPro" id="IPR044066">
    <property type="entry name" value="TRIAD_supradom"/>
</dbReference>
<feature type="region of interest" description="Disordered" evidence="7">
    <location>
        <begin position="154"/>
        <end position="181"/>
    </location>
</feature>
<evidence type="ECO:0000256" key="2">
    <source>
        <dbReference type="ARBA" id="ARBA00022723"/>
    </source>
</evidence>
<dbReference type="CDD" id="cd20336">
    <property type="entry name" value="Rcat_RBR"/>
    <property type="match status" value="1"/>
</dbReference>
<dbReference type="SUPFAM" id="SSF57850">
    <property type="entry name" value="RING/U-box"/>
    <property type="match status" value="1"/>
</dbReference>
<feature type="domain" description="RING-type" evidence="8">
    <location>
        <begin position="185"/>
        <end position="379"/>
    </location>
</feature>
<keyword evidence="6" id="KW-0862">Zinc</keyword>
<dbReference type="InterPro" id="IPR031127">
    <property type="entry name" value="E3_UB_ligase_RBR"/>
</dbReference>
<dbReference type="HOGENOM" id="CLU_407088_0_0_1"/>
<organism evidence="9 10">
    <name type="scientific">Phialophora macrospora</name>
    <dbReference type="NCBI Taxonomy" id="1851006"/>
    <lineage>
        <taxon>Eukaryota</taxon>
        <taxon>Fungi</taxon>
        <taxon>Dikarya</taxon>
        <taxon>Ascomycota</taxon>
        <taxon>Pezizomycotina</taxon>
        <taxon>Eurotiomycetes</taxon>
        <taxon>Chaetothyriomycetidae</taxon>
        <taxon>Chaetothyriales</taxon>
        <taxon>Herpotrichiellaceae</taxon>
        <taxon>Phialophora</taxon>
    </lineage>
</organism>
<evidence type="ECO:0000256" key="3">
    <source>
        <dbReference type="ARBA" id="ARBA00022737"/>
    </source>
</evidence>
<dbReference type="PANTHER" id="PTHR11685">
    <property type="entry name" value="RBR FAMILY RING FINGER AND IBR DOMAIN-CONTAINING"/>
    <property type="match status" value="1"/>
</dbReference>
<dbReference type="PROSITE" id="PS51873">
    <property type="entry name" value="TRIAD"/>
    <property type="match status" value="1"/>
</dbReference>
<protein>
    <recommendedName>
        <fullName evidence="8">RING-type domain-containing protein</fullName>
    </recommendedName>
</protein>
<dbReference type="EMBL" id="KN846956">
    <property type="protein sequence ID" value="KIW73277.1"/>
    <property type="molecule type" value="Genomic_DNA"/>
</dbReference>
<dbReference type="Proteomes" id="UP000054266">
    <property type="component" value="Unassembled WGS sequence"/>
</dbReference>
<keyword evidence="3" id="KW-0677">Repeat</keyword>
<evidence type="ECO:0000256" key="5">
    <source>
        <dbReference type="ARBA" id="ARBA00022786"/>
    </source>
</evidence>
<dbReference type="CDD" id="cd20335">
    <property type="entry name" value="BRcat_RBR"/>
    <property type="match status" value="1"/>
</dbReference>
<evidence type="ECO:0000256" key="7">
    <source>
        <dbReference type="SAM" id="MobiDB-lite"/>
    </source>
</evidence>
<name>A0A0D2EFY5_9EURO</name>
<evidence type="ECO:0000259" key="8">
    <source>
        <dbReference type="PROSITE" id="PS51873"/>
    </source>
</evidence>
<evidence type="ECO:0000256" key="4">
    <source>
        <dbReference type="ARBA" id="ARBA00022771"/>
    </source>
</evidence>
<evidence type="ECO:0000313" key="10">
    <source>
        <dbReference type="Proteomes" id="UP000054266"/>
    </source>
</evidence>
<evidence type="ECO:0000256" key="1">
    <source>
        <dbReference type="ARBA" id="ARBA00022679"/>
    </source>
</evidence>
<dbReference type="STRING" id="5601.A0A0D2EFY5"/>
<gene>
    <name evidence="9" type="ORF">PV04_01409</name>
</gene>
<sequence>MACSLVSRLFNHGPLRRFLSRAPPSTTLNNSNPVSQPAAATFPRVDNTSTHPDCDLFLLHAMAGQGTPHLVVRQVILDPNRPVAEVDQVFYSSEGYVGLRLIQPVTGQDNDPARRDLIYTFSTAADAMTALLNHPTITIGEAQYIPELYDVDSAESRTDQQTAQPDTDISPPAKRQKKEHPPADEKILCRICFTELEGLYSTPCRRCKGIECYECVATRFRTAVKDVNHMPVTCCGSVMHHDVARGLLPPAELEEYKQKYDERINTVDPLYCPVPTCSTFLPPRMFNHNDSKVSCHVCSTVVCTKCKLSAGNEHTCDMKEDSRKFILQTFHYKLCPRCGTGVMKMYGCSHIRCLCGAHWCWDCLRPMNACNQKPCSSVGNEEDYSVDEDVESDEESPATVPVAEPVADILTTHSEIERDVADALNTLRNGPALGSRGTVDTSNSVTDPEIISPPVIAPGPETAPVDPPMAELGMSDLTRSSTDMTPTDLGVSITGPSELVAIVPPDTSNAQGNSDATQEAVVTQGAVTNEQAGSQVDIPPPPQPATAVVTAETTAPELPSDNLDSAAAATENLDDPFVLEWEGTDLDFGGEPTDESTDIWGCRHHFYEFRKDRLPQFWLPGVRPATDASLEIECMGCFKKTKVWDDDTELEAFRMKYCSNDELQLEKDALRQKFANWKKAQEQHAESPLKELKAGSALKSHHAVECRNGCGVVYCRACKNEARRKMRKERRADA</sequence>
<reference evidence="9 10" key="1">
    <citation type="submission" date="2015-01" db="EMBL/GenBank/DDBJ databases">
        <title>The Genome Sequence of Capronia semiimmersa CBS27337.</title>
        <authorList>
            <consortium name="The Broad Institute Genomics Platform"/>
            <person name="Cuomo C."/>
            <person name="de Hoog S."/>
            <person name="Gorbushina A."/>
            <person name="Stielow B."/>
            <person name="Teixiera M."/>
            <person name="Abouelleil A."/>
            <person name="Chapman S.B."/>
            <person name="Priest M."/>
            <person name="Young S.K."/>
            <person name="Wortman J."/>
            <person name="Nusbaum C."/>
            <person name="Birren B."/>
        </authorList>
    </citation>
    <scope>NUCLEOTIDE SEQUENCE [LARGE SCALE GENOMIC DNA]</scope>
    <source>
        <strain evidence="9 10">CBS 27337</strain>
    </source>
</reference>
<keyword evidence="4" id="KW-0863">Zinc-finger</keyword>